<reference evidence="1" key="2">
    <citation type="journal article" date="2015" name="Data Brief">
        <title>Shoot transcriptome of the giant reed, Arundo donax.</title>
        <authorList>
            <person name="Barrero R.A."/>
            <person name="Guerrero F.D."/>
            <person name="Moolhuijzen P."/>
            <person name="Goolsby J.A."/>
            <person name="Tidwell J."/>
            <person name="Bellgard S.E."/>
            <person name="Bellgard M.I."/>
        </authorList>
    </citation>
    <scope>NUCLEOTIDE SEQUENCE</scope>
    <source>
        <tissue evidence="1">Shoot tissue taken approximately 20 cm above the soil surface</tissue>
    </source>
</reference>
<dbReference type="EMBL" id="GBRH01281758">
    <property type="protein sequence ID" value="JAD16137.1"/>
    <property type="molecule type" value="Transcribed_RNA"/>
</dbReference>
<organism evidence="1">
    <name type="scientific">Arundo donax</name>
    <name type="common">Giant reed</name>
    <name type="synonym">Donax arundinaceus</name>
    <dbReference type="NCBI Taxonomy" id="35708"/>
    <lineage>
        <taxon>Eukaryota</taxon>
        <taxon>Viridiplantae</taxon>
        <taxon>Streptophyta</taxon>
        <taxon>Embryophyta</taxon>
        <taxon>Tracheophyta</taxon>
        <taxon>Spermatophyta</taxon>
        <taxon>Magnoliopsida</taxon>
        <taxon>Liliopsida</taxon>
        <taxon>Poales</taxon>
        <taxon>Poaceae</taxon>
        <taxon>PACMAD clade</taxon>
        <taxon>Arundinoideae</taxon>
        <taxon>Arundineae</taxon>
        <taxon>Arundo</taxon>
    </lineage>
</organism>
<accession>A0A0A8XWS7</accession>
<reference evidence="1" key="1">
    <citation type="submission" date="2014-09" db="EMBL/GenBank/DDBJ databases">
        <authorList>
            <person name="Magalhaes I.L.F."/>
            <person name="Oliveira U."/>
            <person name="Santos F.R."/>
            <person name="Vidigal T.H.D.A."/>
            <person name="Brescovit A.D."/>
            <person name="Santos A.J."/>
        </authorList>
    </citation>
    <scope>NUCLEOTIDE SEQUENCE</scope>
    <source>
        <tissue evidence="1">Shoot tissue taken approximately 20 cm above the soil surface</tissue>
    </source>
</reference>
<name>A0A0A8XWS7_ARUDO</name>
<protein>
    <submittedName>
        <fullName evidence="1">Uncharacterized protein</fullName>
    </submittedName>
</protein>
<dbReference type="AlphaFoldDB" id="A0A0A8XWS7"/>
<proteinExistence type="predicted"/>
<evidence type="ECO:0000313" key="1">
    <source>
        <dbReference type="EMBL" id="JAD16137.1"/>
    </source>
</evidence>
<sequence>MQLNSIYFLSLNSLFKCYPRDFLQILYQVLLLTTNKHNSHLFSKVR</sequence>